<keyword evidence="1" id="KW-0732">Signal</keyword>
<feature type="signal peptide" evidence="1">
    <location>
        <begin position="1"/>
        <end position="21"/>
    </location>
</feature>
<reference evidence="2 3" key="1">
    <citation type="journal article" date="2013" name="Genome Announc.">
        <title>Draft genome sequence of MKD8, a conjugal recipient Mycobacterium smegmatis strain.</title>
        <authorList>
            <person name="Gray T.A."/>
            <person name="Palumbo M.J."/>
            <person name="Derbyshire K.M."/>
        </authorList>
    </citation>
    <scope>NUCLEOTIDE SEQUENCE [LARGE SCALE GENOMIC DNA]</scope>
    <source>
        <strain evidence="2 3">MKD8</strain>
    </source>
</reference>
<evidence type="ECO:0000313" key="2">
    <source>
        <dbReference type="EMBL" id="AWT51438.1"/>
    </source>
</evidence>
<name>A0A2U9PID1_MYCSE</name>
<accession>A0A2U9PID1</accession>
<dbReference type="Proteomes" id="UP000011200">
    <property type="component" value="Chromosome"/>
</dbReference>
<dbReference type="EMBL" id="CP027541">
    <property type="protein sequence ID" value="AWT51438.1"/>
    <property type="molecule type" value="Genomic_DNA"/>
</dbReference>
<protein>
    <recommendedName>
        <fullName evidence="4">Metallopeptidase DUF4344</fullName>
    </recommendedName>
</protein>
<organism evidence="2 3">
    <name type="scientific">Mycolicibacterium smegmatis (strain MKD8)</name>
    <name type="common">Mycobacterium smegmatis</name>
    <dbReference type="NCBI Taxonomy" id="1214915"/>
    <lineage>
        <taxon>Bacteria</taxon>
        <taxon>Bacillati</taxon>
        <taxon>Actinomycetota</taxon>
        <taxon>Actinomycetes</taxon>
        <taxon>Mycobacteriales</taxon>
        <taxon>Mycobacteriaceae</taxon>
        <taxon>Mycolicibacterium</taxon>
    </lineage>
</organism>
<dbReference type="AlphaFoldDB" id="A0A2U9PID1"/>
<dbReference type="InterPro" id="IPR025644">
    <property type="entry name" value="DUF4344"/>
</dbReference>
<evidence type="ECO:0000256" key="1">
    <source>
        <dbReference type="SAM" id="SignalP"/>
    </source>
</evidence>
<evidence type="ECO:0000313" key="3">
    <source>
        <dbReference type="Proteomes" id="UP000011200"/>
    </source>
</evidence>
<proteinExistence type="predicted"/>
<feature type="chain" id="PRO_5038960820" description="Metallopeptidase DUF4344" evidence="1">
    <location>
        <begin position="22"/>
        <end position="282"/>
    </location>
</feature>
<dbReference type="PROSITE" id="PS51257">
    <property type="entry name" value="PROKAR_LIPOPROTEIN"/>
    <property type="match status" value="1"/>
</dbReference>
<sequence length="282" mass="30490">MPRTFASALAVIALLAAGCAAQDDQPPADGIEAGSGESETVAAAADSDTGTMVVQYEDATTPEAQRGRDLMQKTRVLEQLADNVTATYKLPYDIPLVGAQCDEANDYWSPDDQTMTMCYEDVNESLEIFGEAGDPDPEGAARRVVIASFFHELGHMAIDIYQLPATGREEDVADQLAASILLGPDDDGNIDPDYVQAAKDQAREYRIYAQQGAPDESSFADVHTLDGARAYNFECWIYGSDPDANTDIVAQGLLPQARADGCQDEFDKLTNAWAELLDPHLK</sequence>
<dbReference type="Pfam" id="PF14247">
    <property type="entry name" value="DUF4344"/>
    <property type="match status" value="1"/>
</dbReference>
<evidence type="ECO:0008006" key="4">
    <source>
        <dbReference type="Google" id="ProtNLM"/>
    </source>
</evidence>
<reference evidence="3" key="2">
    <citation type="submission" date="2018-03" db="EMBL/GenBank/DDBJ databases">
        <authorList>
            <person name="Derbyshire K."/>
            <person name="Gray T.A."/>
            <person name="Champion M."/>
        </authorList>
    </citation>
    <scope>NUCLEOTIDE SEQUENCE [LARGE SCALE GENOMIC DNA]</scope>
    <source>
        <strain evidence="3">MKD8</strain>
    </source>
</reference>
<gene>
    <name evidence="2" type="ORF">D806_004450</name>
</gene>
<dbReference type="RefSeq" id="WP_003891782.1">
    <property type="nucleotide sequence ID" value="NZ_CP027541.1"/>
</dbReference>